<proteinExistence type="inferred from homology"/>
<dbReference type="NCBIfam" id="NF005797">
    <property type="entry name" value="PRK07638.1"/>
    <property type="match status" value="1"/>
</dbReference>
<organism evidence="5 6">
    <name type="scientific">Kurthia gibsonii</name>
    <dbReference type="NCBI Taxonomy" id="33946"/>
    <lineage>
        <taxon>Bacteria</taxon>
        <taxon>Bacillati</taxon>
        <taxon>Bacillota</taxon>
        <taxon>Bacilli</taxon>
        <taxon>Bacillales</taxon>
        <taxon>Caryophanaceae</taxon>
        <taxon>Kurthia</taxon>
    </lineage>
</organism>
<dbReference type="Gene3D" id="3.40.50.12780">
    <property type="entry name" value="N-terminal domain of ligase-like"/>
    <property type="match status" value="1"/>
</dbReference>
<sequence length="482" mass="55221">MITETYQVFVNEDPEKIAVTTSTEKISYSQWHTWTNQTAHWLKSMQNEYKTVGILLPNSRHFLQVFLGAAKAGWVAVPYDVRWTTDELMKRIQLSKPDLIVTTDALKSKHHQLSQNWFDVVDLDLAIRSFPTENIVLEKNKPFYIGFTSGTTGTPKAFIRSQKSWVASFQCNRCDFYLDNTKHVLIPGSLFHSHFLYGAVSTLYLGGSVYIMEQFTPQFTMQFLNQHPISVLYVVPTMIEAFFKSQMAIKQSIQLISSGAKWSPQSKKQIHEVFYDVQMYEFYGASETSFITVLSNEDALNRPETVGKACTGVEIQIRHQKEETQIGKIYVRSELLIDGYITGMNREVETICDAEGFATVNDMGYIDEEGYVTVIGREHNMILYGGINIFPEEIEQVLKTHEFVEEAVVMGVADAYWGQMIVAIIKGNVSRLELKKHCRKVLASYKIPRKWLFVEQMPYTTSGKIARGELLKQIECEELTYV</sequence>
<dbReference type="PANTHER" id="PTHR43201">
    <property type="entry name" value="ACYL-COA SYNTHETASE"/>
    <property type="match status" value="1"/>
</dbReference>
<dbReference type="EMBL" id="JBCEWA010000008">
    <property type="protein sequence ID" value="MEL5989031.1"/>
    <property type="molecule type" value="Genomic_DNA"/>
</dbReference>
<comment type="similarity">
    <text evidence="1">Belongs to the ATP-dependent AMP-binding enzyme family.</text>
</comment>
<evidence type="ECO:0000313" key="6">
    <source>
        <dbReference type="Proteomes" id="UP001398420"/>
    </source>
</evidence>
<evidence type="ECO:0000256" key="2">
    <source>
        <dbReference type="ARBA" id="ARBA00022598"/>
    </source>
</evidence>
<evidence type="ECO:0000259" key="4">
    <source>
        <dbReference type="Pfam" id="PF13193"/>
    </source>
</evidence>
<dbReference type="Pfam" id="PF13193">
    <property type="entry name" value="AMP-binding_C"/>
    <property type="match status" value="1"/>
</dbReference>
<dbReference type="InterPro" id="IPR020845">
    <property type="entry name" value="AMP-binding_CS"/>
</dbReference>
<dbReference type="PANTHER" id="PTHR43201:SF5">
    <property type="entry name" value="MEDIUM-CHAIN ACYL-COA LIGASE ACSF2, MITOCHONDRIAL"/>
    <property type="match status" value="1"/>
</dbReference>
<dbReference type="PROSITE" id="PS00455">
    <property type="entry name" value="AMP_BINDING"/>
    <property type="match status" value="1"/>
</dbReference>
<dbReference type="InterPro" id="IPR000873">
    <property type="entry name" value="AMP-dep_synth/lig_dom"/>
</dbReference>
<accession>A0ABU9LR11</accession>
<dbReference type="InterPro" id="IPR045851">
    <property type="entry name" value="AMP-bd_C_sf"/>
</dbReference>
<dbReference type="SUPFAM" id="SSF56801">
    <property type="entry name" value="Acetyl-CoA synthetase-like"/>
    <property type="match status" value="1"/>
</dbReference>
<dbReference type="InterPro" id="IPR025110">
    <property type="entry name" value="AMP-bd_C"/>
</dbReference>
<comment type="caution">
    <text evidence="5">The sequence shown here is derived from an EMBL/GenBank/DDBJ whole genome shotgun (WGS) entry which is preliminary data.</text>
</comment>
<name>A0ABU9LR11_9BACL</name>
<keyword evidence="6" id="KW-1185">Reference proteome</keyword>
<evidence type="ECO:0000259" key="3">
    <source>
        <dbReference type="Pfam" id="PF00501"/>
    </source>
</evidence>
<evidence type="ECO:0000256" key="1">
    <source>
        <dbReference type="ARBA" id="ARBA00006432"/>
    </source>
</evidence>
<dbReference type="RefSeq" id="WP_342303076.1">
    <property type="nucleotide sequence ID" value="NZ_JBCEWA010000008.1"/>
</dbReference>
<protein>
    <submittedName>
        <fullName evidence="5">AMP-binding protein</fullName>
    </submittedName>
</protein>
<dbReference type="InterPro" id="IPR042099">
    <property type="entry name" value="ANL_N_sf"/>
</dbReference>
<keyword evidence="2" id="KW-0436">Ligase</keyword>
<reference evidence="5 6" key="1">
    <citation type="submission" date="2024-04" db="EMBL/GenBank/DDBJ databases">
        <authorList>
            <person name="Wu Y.S."/>
            <person name="Zhang L."/>
        </authorList>
    </citation>
    <scope>NUCLEOTIDE SEQUENCE [LARGE SCALE GENOMIC DNA]</scope>
    <source>
        <strain evidence="5 6">KG-01</strain>
    </source>
</reference>
<feature type="domain" description="AMP-dependent synthetase/ligase" evidence="3">
    <location>
        <begin position="10"/>
        <end position="340"/>
    </location>
</feature>
<feature type="domain" description="AMP-binding enzyme C-terminal" evidence="4">
    <location>
        <begin position="393"/>
        <end position="464"/>
    </location>
</feature>
<dbReference type="Pfam" id="PF00501">
    <property type="entry name" value="AMP-binding"/>
    <property type="match status" value="1"/>
</dbReference>
<dbReference type="Gene3D" id="3.30.300.30">
    <property type="match status" value="1"/>
</dbReference>
<gene>
    <name evidence="5" type="ORF">AAF454_11515</name>
</gene>
<evidence type="ECO:0000313" key="5">
    <source>
        <dbReference type="EMBL" id="MEL5989031.1"/>
    </source>
</evidence>
<dbReference type="Proteomes" id="UP001398420">
    <property type="component" value="Unassembled WGS sequence"/>
</dbReference>